<dbReference type="InterPro" id="IPR051510">
    <property type="entry name" value="SKI8"/>
</dbReference>
<evidence type="ECO:0000256" key="1">
    <source>
        <dbReference type="ARBA" id="ARBA00022574"/>
    </source>
</evidence>
<sequence>MKLAGLKSIENAHDESVWAATWIPATETRPALLMTGSLDETVKLWKPDELTLERTNTGHCLGVVSRILPGPSPHRHLSIASFECSMWTPTQSIATLEAPPSEVWQMQFDPKLLVVEVHRLQLWDTEKWKLIATLSIPRQEGPKPTDKNSSKKFVLSVAWSPDGNGLLVAPWMALFLFLT</sequence>
<keyword evidence="1 3" id="KW-0853">WD repeat</keyword>
<evidence type="ECO:0000256" key="2">
    <source>
        <dbReference type="ARBA" id="ARBA00022737"/>
    </source>
</evidence>
<evidence type="ECO:0000256" key="3">
    <source>
        <dbReference type="PROSITE-ProRule" id="PRU00221"/>
    </source>
</evidence>
<dbReference type="AlphaFoldDB" id="A0AAD6QSG1"/>
<gene>
    <name evidence="4" type="ORF">NC653_018116</name>
</gene>
<reference evidence="4" key="1">
    <citation type="journal article" date="2023" name="Mol. Ecol. Resour.">
        <title>Chromosome-level genome assembly of a triploid poplar Populus alba 'Berolinensis'.</title>
        <authorList>
            <person name="Chen S."/>
            <person name="Yu Y."/>
            <person name="Wang X."/>
            <person name="Wang S."/>
            <person name="Zhang T."/>
            <person name="Zhou Y."/>
            <person name="He R."/>
            <person name="Meng N."/>
            <person name="Wang Y."/>
            <person name="Liu W."/>
            <person name="Liu Z."/>
            <person name="Liu J."/>
            <person name="Guo Q."/>
            <person name="Huang H."/>
            <person name="Sederoff R.R."/>
            <person name="Wang G."/>
            <person name="Qu G."/>
            <person name="Chen S."/>
        </authorList>
    </citation>
    <scope>NUCLEOTIDE SEQUENCE</scope>
    <source>
        <strain evidence="4">SC-2020</strain>
    </source>
</reference>
<dbReference type="PROSITE" id="PS50082">
    <property type="entry name" value="WD_REPEATS_2"/>
    <property type="match status" value="1"/>
</dbReference>
<protein>
    <submittedName>
        <fullName evidence="4">Uncharacterized protein</fullName>
    </submittedName>
</protein>
<dbReference type="SUPFAM" id="SSF50978">
    <property type="entry name" value="WD40 repeat-like"/>
    <property type="match status" value="1"/>
</dbReference>
<comment type="caution">
    <text evidence="4">The sequence shown here is derived from an EMBL/GenBank/DDBJ whole genome shotgun (WGS) entry which is preliminary data.</text>
</comment>
<dbReference type="GO" id="GO:0016593">
    <property type="term" value="C:Cdc73/Paf1 complex"/>
    <property type="evidence" value="ECO:0007669"/>
    <property type="project" value="TreeGrafter"/>
</dbReference>
<dbReference type="Proteomes" id="UP001164929">
    <property type="component" value="Chromosome 6"/>
</dbReference>
<evidence type="ECO:0000313" key="4">
    <source>
        <dbReference type="EMBL" id="KAJ6995542.1"/>
    </source>
</evidence>
<accession>A0AAD6QSG1</accession>
<name>A0AAD6QSG1_9ROSI</name>
<dbReference type="InterPro" id="IPR015943">
    <property type="entry name" value="WD40/YVTN_repeat-like_dom_sf"/>
</dbReference>
<dbReference type="Gene3D" id="2.130.10.10">
    <property type="entry name" value="YVTN repeat-like/Quinoprotein amine dehydrogenase"/>
    <property type="match status" value="2"/>
</dbReference>
<keyword evidence="2" id="KW-0677">Repeat</keyword>
<dbReference type="EMBL" id="JAQIZT010000006">
    <property type="protein sequence ID" value="KAJ6995542.1"/>
    <property type="molecule type" value="Genomic_DNA"/>
</dbReference>
<dbReference type="PANTHER" id="PTHR44090:SF1">
    <property type="entry name" value="SUPERKILLER COMPLEX PROTEIN 8"/>
    <property type="match status" value="1"/>
</dbReference>
<proteinExistence type="predicted"/>
<dbReference type="PANTHER" id="PTHR44090">
    <property type="entry name" value="WD REPEAT-CONTAINING PROTEIN 61"/>
    <property type="match status" value="1"/>
</dbReference>
<feature type="repeat" description="WD" evidence="3">
    <location>
        <begin position="10"/>
        <end position="46"/>
    </location>
</feature>
<evidence type="ECO:0000313" key="5">
    <source>
        <dbReference type="Proteomes" id="UP001164929"/>
    </source>
</evidence>
<dbReference type="Pfam" id="PF00400">
    <property type="entry name" value="WD40"/>
    <property type="match status" value="1"/>
</dbReference>
<dbReference type="InterPro" id="IPR036322">
    <property type="entry name" value="WD40_repeat_dom_sf"/>
</dbReference>
<dbReference type="InterPro" id="IPR001680">
    <property type="entry name" value="WD40_rpt"/>
</dbReference>
<organism evidence="4 5">
    <name type="scientific">Populus alba x Populus x berolinensis</name>
    <dbReference type="NCBI Taxonomy" id="444605"/>
    <lineage>
        <taxon>Eukaryota</taxon>
        <taxon>Viridiplantae</taxon>
        <taxon>Streptophyta</taxon>
        <taxon>Embryophyta</taxon>
        <taxon>Tracheophyta</taxon>
        <taxon>Spermatophyta</taxon>
        <taxon>Magnoliopsida</taxon>
        <taxon>eudicotyledons</taxon>
        <taxon>Gunneridae</taxon>
        <taxon>Pentapetalae</taxon>
        <taxon>rosids</taxon>
        <taxon>fabids</taxon>
        <taxon>Malpighiales</taxon>
        <taxon>Salicaceae</taxon>
        <taxon>Saliceae</taxon>
        <taxon>Populus</taxon>
    </lineage>
</organism>
<keyword evidence="5" id="KW-1185">Reference proteome</keyword>